<dbReference type="NCBIfam" id="TIGR02167">
    <property type="entry name" value="Liste_lipo_26"/>
    <property type="match status" value="1"/>
</dbReference>
<dbReference type="InterPro" id="IPR005046">
    <property type="entry name" value="DUF285"/>
</dbReference>
<sequence>MYKTLFISIIMICTIFNGCADSSDSESKAIHHPKDRLELVNLLGDESIKLGQIDTSAITDMSYLFARIPQEKCDELLEQFLKSVDAFVILRIEEIAAIDKAYKPTDSDTESIKAALIQQWQDNNQKCTHTAYSRQDFHGIESWNVSNVKDMSYLFAGVKEFDENLGLWNVGKVENMKGAFMKTTFNRNIESWDTSNVQDMSLMFADSHFNQPLNAWNVGGVKDMSFMFYKSRFNRNIESWDISHTENMSFMFARAKTFAQSLENWGQKLNPNALTHKMFEDSYLESSNALPKWYHEPKP</sequence>
<reference evidence="1" key="1">
    <citation type="journal article" date="2020" name="J. ISSAAS">
        <title>Lactobacilli and other gastrointestinal microbiota of Peromyscus leucopus, reservoir host for agents of Lyme disease and other zoonoses in North America.</title>
        <authorList>
            <person name="Milovic A."/>
            <person name="Bassam K."/>
            <person name="Shao H."/>
            <person name="Chatzistamou I."/>
            <person name="Tufts D.M."/>
            <person name="Diuk-Wasser M."/>
            <person name="Barbour A.G."/>
        </authorList>
    </citation>
    <scope>NUCLEOTIDE SEQUENCE</scope>
    <source>
        <strain evidence="1">LL4</strain>
    </source>
</reference>
<protein>
    <recommendedName>
        <fullName evidence="2">BspA family leucine-rich repeat surface protein</fullName>
    </recommendedName>
</protein>
<dbReference type="Pfam" id="PF03382">
    <property type="entry name" value="DUF285"/>
    <property type="match status" value="1"/>
</dbReference>
<dbReference type="EMBL" id="MN577568">
    <property type="protein sequence ID" value="QGT50232.1"/>
    <property type="molecule type" value="Genomic_DNA"/>
</dbReference>
<dbReference type="InterPro" id="IPR011889">
    <property type="entry name" value="Liste_lipo_26"/>
</dbReference>
<name>A0A650ELB7_9HELI</name>
<organism evidence="1">
    <name type="scientific">uncultured Helicobacter sp</name>
    <dbReference type="NCBI Taxonomy" id="175537"/>
    <lineage>
        <taxon>Bacteria</taxon>
        <taxon>Pseudomonadati</taxon>
        <taxon>Campylobacterota</taxon>
        <taxon>Epsilonproteobacteria</taxon>
        <taxon>Campylobacterales</taxon>
        <taxon>Helicobacteraceae</taxon>
        <taxon>Helicobacter</taxon>
        <taxon>environmental samples</taxon>
    </lineage>
</organism>
<evidence type="ECO:0008006" key="2">
    <source>
        <dbReference type="Google" id="ProtNLM"/>
    </source>
</evidence>
<proteinExistence type="predicted"/>
<accession>A0A650ELB7</accession>
<dbReference type="AlphaFoldDB" id="A0A650ELB7"/>
<evidence type="ECO:0000313" key="1">
    <source>
        <dbReference type="EMBL" id="QGT50232.1"/>
    </source>
</evidence>
<gene>
    <name evidence="1" type="ORF">Helico6505_0640</name>
</gene>